<dbReference type="EMBL" id="WHOD01000004">
    <property type="protein sequence ID" value="NOU91826.1"/>
    <property type="molecule type" value="Genomic_DNA"/>
</dbReference>
<accession>A0A972GJ99</accession>
<proteinExistence type="predicted"/>
<dbReference type="Pfam" id="PF09969">
    <property type="entry name" value="DUF2203"/>
    <property type="match status" value="1"/>
</dbReference>
<name>A0A972GJ99_9BACL</name>
<sequence length="134" mass="15551">MKIYFTVAEANAMLPLVKLELEKLQSIKQQYRDKYEELQQLKDYHKKHGNLQPNSDPYFTLECEMDFLQLEGNTLLSSFELKGVQLKDIDSGLIDFPALLDGQEVLLCWRQGEDSVAHYHGIQDGFLGRRKLTE</sequence>
<protein>
    <submittedName>
        <fullName evidence="1">DUF2203 family protein</fullName>
    </submittedName>
</protein>
<dbReference type="PIRSF" id="PIRSF016498">
    <property type="entry name" value="UCP016498"/>
    <property type="match status" value="1"/>
</dbReference>
<dbReference type="RefSeq" id="WP_171650002.1">
    <property type="nucleotide sequence ID" value="NZ_WHOD01000004.1"/>
</dbReference>
<evidence type="ECO:0000313" key="1">
    <source>
        <dbReference type="EMBL" id="NOU91826.1"/>
    </source>
</evidence>
<comment type="caution">
    <text evidence="1">The sequence shown here is derived from an EMBL/GenBank/DDBJ whole genome shotgun (WGS) entry which is preliminary data.</text>
</comment>
<keyword evidence="2" id="KW-1185">Reference proteome</keyword>
<dbReference type="InterPro" id="IPR018699">
    <property type="entry name" value="DUF2203"/>
</dbReference>
<organism evidence="1 2">
    <name type="scientific">Paenibacillus foliorum</name>
    <dbReference type="NCBI Taxonomy" id="2654974"/>
    <lineage>
        <taxon>Bacteria</taxon>
        <taxon>Bacillati</taxon>
        <taxon>Bacillota</taxon>
        <taxon>Bacilli</taxon>
        <taxon>Bacillales</taxon>
        <taxon>Paenibacillaceae</taxon>
        <taxon>Paenibacillus</taxon>
    </lineage>
</organism>
<evidence type="ECO:0000313" key="2">
    <source>
        <dbReference type="Proteomes" id="UP000641588"/>
    </source>
</evidence>
<gene>
    <name evidence="1" type="ORF">GC093_01050</name>
</gene>
<dbReference type="AlphaFoldDB" id="A0A972GJ99"/>
<dbReference type="Proteomes" id="UP000641588">
    <property type="component" value="Unassembled WGS sequence"/>
</dbReference>
<reference evidence="1" key="1">
    <citation type="submission" date="2019-10" db="EMBL/GenBank/DDBJ databases">
        <title>Description of Paenibacillus glebae sp. nov.</title>
        <authorList>
            <person name="Carlier A."/>
            <person name="Qi S."/>
        </authorList>
    </citation>
    <scope>NUCLEOTIDE SEQUENCE</scope>
    <source>
        <strain evidence="1">LMG 31456</strain>
    </source>
</reference>